<accession>A0A9N8DYD6</accession>
<evidence type="ECO:0000313" key="3">
    <source>
        <dbReference type="EMBL" id="CAB9511056.1"/>
    </source>
</evidence>
<comment type="caution">
    <text evidence="3">The sequence shown here is derived from an EMBL/GenBank/DDBJ whole genome shotgun (WGS) entry which is preliminary data.</text>
</comment>
<name>A0A9N8DYD6_9STRA</name>
<feature type="region of interest" description="Disordered" evidence="1">
    <location>
        <begin position="43"/>
        <end position="81"/>
    </location>
</feature>
<feature type="transmembrane region" description="Helical" evidence="2">
    <location>
        <begin position="91"/>
        <end position="113"/>
    </location>
</feature>
<dbReference type="Proteomes" id="UP001153069">
    <property type="component" value="Unassembled WGS sequence"/>
</dbReference>
<evidence type="ECO:0000313" key="4">
    <source>
        <dbReference type="Proteomes" id="UP001153069"/>
    </source>
</evidence>
<feature type="region of interest" description="Disordered" evidence="1">
    <location>
        <begin position="126"/>
        <end position="147"/>
    </location>
</feature>
<protein>
    <submittedName>
        <fullName evidence="3">Uncharacterized protein</fullName>
    </submittedName>
</protein>
<organism evidence="3 4">
    <name type="scientific">Seminavis robusta</name>
    <dbReference type="NCBI Taxonomy" id="568900"/>
    <lineage>
        <taxon>Eukaryota</taxon>
        <taxon>Sar</taxon>
        <taxon>Stramenopiles</taxon>
        <taxon>Ochrophyta</taxon>
        <taxon>Bacillariophyta</taxon>
        <taxon>Bacillariophyceae</taxon>
        <taxon>Bacillariophycidae</taxon>
        <taxon>Naviculales</taxon>
        <taxon>Naviculaceae</taxon>
        <taxon>Seminavis</taxon>
    </lineage>
</organism>
<dbReference type="AlphaFoldDB" id="A0A9N8DYD6"/>
<gene>
    <name evidence="3" type="ORF">SEMRO_465_G148670.1</name>
</gene>
<reference evidence="3" key="1">
    <citation type="submission" date="2020-06" db="EMBL/GenBank/DDBJ databases">
        <authorList>
            <consortium name="Plant Systems Biology data submission"/>
        </authorList>
    </citation>
    <scope>NUCLEOTIDE SEQUENCE</scope>
    <source>
        <strain evidence="3">D6</strain>
    </source>
</reference>
<feature type="compositionally biased region" description="Basic and acidic residues" evidence="1">
    <location>
        <begin position="51"/>
        <end position="66"/>
    </location>
</feature>
<dbReference type="EMBL" id="CAICTM010000464">
    <property type="protein sequence ID" value="CAB9511056.1"/>
    <property type="molecule type" value="Genomic_DNA"/>
</dbReference>
<keyword evidence="2" id="KW-0812">Transmembrane</keyword>
<sequence length="147" mass="15544">MIRLQQHSLPTWAQRPGAYSGAPGADYEHVAAVSYGNLGSSQLEHGFSMHTTRDPPEQPPRARGDIESADQMPQRKGSGGKFLGWNKKATVAAAVLLAIIPVAIIISVSVSLATGGSDNWQETGFLDPATSVDAGTSNGYNETVEDH</sequence>
<evidence type="ECO:0000256" key="1">
    <source>
        <dbReference type="SAM" id="MobiDB-lite"/>
    </source>
</evidence>
<proteinExistence type="predicted"/>
<keyword evidence="4" id="KW-1185">Reference proteome</keyword>
<keyword evidence="2" id="KW-0472">Membrane</keyword>
<keyword evidence="2" id="KW-1133">Transmembrane helix</keyword>
<evidence type="ECO:0000256" key="2">
    <source>
        <dbReference type="SAM" id="Phobius"/>
    </source>
</evidence>